<sequence length="156" mass="16803">MHDNITGTTLLGILNRTVTAECVFAESAPAPLSPPPALLSPALAQPSPTPAHATCASSSDNYEDDDGGKDKDDINGRSSTRHRLSSSATTAFVVRASEGSNFVADFNSLFPSKKLDYKNRRNDRLKELGKMLQSLTVSATFLTYHFKSVSKITVVQ</sequence>
<accession>S2K6H7</accession>
<feature type="region of interest" description="Disordered" evidence="1">
    <location>
        <begin position="36"/>
        <end position="85"/>
    </location>
</feature>
<dbReference type="OrthoDB" id="10418025at2759"/>
<name>S2K6H7_MUCC1</name>
<dbReference type="VEuPathDB" id="FungiDB:HMPREF1544_02062"/>
<proteinExistence type="predicted"/>
<organism evidence="2 3">
    <name type="scientific">Mucor circinelloides f. circinelloides (strain 1006PhL)</name>
    <name type="common">Mucormycosis agent</name>
    <name type="synonym">Calyptromyces circinelloides</name>
    <dbReference type="NCBI Taxonomy" id="1220926"/>
    <lineage>
        <taxon>Eukaryota</taxon>
        <taxon>Fungi</taxon>
        <taxon>Fungi incertae sedis</taxon>
        <taxon>Mucoromycota</taxon>
        <taxon>Mucoromycotina</taxon>
        <taxon>Mucoromycetes</taxon>
        <taxon>Mucorales</taxon>
        <taxon>Mucorineae</taxon>
        <taxon>Mucoraceae</taxon>
        <taxon>Mucor</taxon>
    </lineage>
</organism>
<gene>
    <name evidence="2" type="ORF">HMPREF1544_02062</name>
</gene>
<dbReference type="InParanoid" id="S2K6H7"/>
<keyword evidence="3" id="KW-1185">Reference proteome</keyword>
<reference evidence="3" key="1">
    <citation type="submission" date="2013-05" db="EMBL/GenBank/DDBJ databases">
        <title>The Genome sequence of Mucor circinelloides f. circinelloides 1006PhL.</title>
        <authorList>
            <consortium name="The Broad Institute Genomics Platform"/>
            <person name="Cuomo C."/>
            <person name="Earl A."/>
            <person name="Findley K."/>
            <person name="Lee S.C."/>
            <person name="Walker B."/>
            <person name="Young S."/>
            <person name="Zeng Q."/>
            <person name="Gargeya S."/>
            <person name="Fitzgerald M."/>
            <person name="Haas B."/>
            <person name="Abouelleil A."/>
            <person name="Allen A.W."/>
            <person name="Alvarado L."/>
            <person name="Arachchi H.M."/>
            <person name="Berlin A.M."/>
            <person name="Chapman S.B."/>
            <person name="Gainer-Dewar J."/>
            <person name="Goldberg J."/>
            <person name="Griggs A."/>
            <person name="Gujja S."/>
            <person name="Hansen M."/>
            <person name="Howarth C."/>
            <person name="Imamovic A."/>
            <person name="Ireland A."/>
            <person name="Larimer J."/>
            <person name="McCowan C."/>
            <person name="Murphy C."/>
            <person name="Pearson M."/>
            <person name="Poon T.W."/>
            <person name="Priest M."/>
            <person name="Roberts A."/>
            <person name="Saif S."/>
            <person name="Shea T."/>
            <person name="Sisk P."/>
            <person name="Sykes S."/>
            <person name="Wortman J."/>
            <person name="Nusbaum C."/>
            <person name="Birren B."/>
        </authorList>
    </citation>
    <scope>NUCLEOTIDE SEQUENCE [LARGE SCALE GENOMIC DNA]</scope>
    <source>
        <strain evidence="3">1006PhL</strain>
    </source>
</reference>
<dbReference type="Proteomes" id="UP000014254">
    <property type="component" value="Unassembled WGS sequence"/>
</dbReference>
<dbReference type="EMBL" id="KE123913">
    <property type="protein sequence ID" value="EPB90993.1"/>
    <property type="molecule type" value="Genomic_DNA"/>
</dbReference>
<evidence type="ECO:0000313" key="2">
    <source>
        <dbReference type="EMBL" id="EPB90993.1"/>
    </source>
</evidence>
<dbReference type="AlphaFoldDB" id="S2K6H7"/>
<evidence type="ECO:0000313" key="3">
    <source>
        <dbReference type="Proteomes" id="UP000014254"/>
    </source>
</evidence>
<evidence type="ECO:0000256" key="1">
    <source>
        <dbReference type="SAM" id="MobiDB-lite"/>
    </source>
</evidence>
<protein>
    <submittedName>
        <fullName evidence="2">Uncharacterized protein</fullName>
    </submittedName>
</protein>